<evidence type="ECO:0000256" key="6">
    <source>
        <dbReference type="ARBA" id="ARBA00049660"/>
    </source>
</evidence>
<keyword evidence="9" id="KW-1185">Reference proteome</keyword>
<dbReference type="GO" id="GO:0005886">
    <property type="term" value="C:plasma membrane"/>
    <property type="evidence" value="ECO:0007669"/>
    <property type="project" value="TreeGrafter"/>
</dbReference>
<evidence type="ECO:0000313" key="9">
    <source>
        <dbReference type="Proteomes" id="UP000308768"/>
    </source>
</evidence>
<feature type="transmembrane region" description="Helical" evidence="7">
    <location>
        <begin position="234"/>
        <end position="256"/>
    </location>
</feature>
<dbReference type="PROSITE" id="PS01006">
    <property type="entry name" value="FORMATE_NITRITE_TP_2"/>
    <property type="match status" value="1"/>
</dbReference>
<dbReference type="OrthoDB" id="4829at2759"/>
<comment type="caution">
    <text evidence="8">The sequence shown here is derived from an EMBL/GenBank/DDBJ whole genome shotgun (WGS) entry which is preliminary data.</text>
</comment>
<dbReference type="InterPro" id="IPR024002">
    <property type="entry name" value="For/NO2_transpt_CS"/>
</dbReference>
<dbReference type="Pfam" id="PF01226">
    <property type="entry name" value="Form_Nir_trans"/>
    <property type="match status" value="1"/>
</dbReference>
<dbReference type="PANTHER" id="PTHR30520">
    <property type="entry name" value="FORMATE TRANSPORTER-RELATED"/>
    <property type="match status" value="1"/>
</dbReference>
<feature type="transmembrane region" description="Helical" evidence="7">
    <location>
        <begin position="69"/>
        <end position="98"/>
    </location>
</feature>
<dbReference type="PROSITE" id="PS01005">
    <property type="entry name" value="FORMATE_NITRITE_TP_1"/>
    <property type="match status" value="1"/>
</dbReference>
<evidence type="ECO:0000313" key="8">
    <source>
        <dbReference type="EMBL" id="TKA79012.1"/>
    </source>
</evidence>
<name>A0A4U0XNP1_9PEZI</name>
<dbReference type="STRING" id="331657.A0A4U0XNP1"/>
<dbReference type="InterPro" id="IPR000292">
    <property type="entry name" value="For/NO2_transpt"/>
</dbReference>
<evidence type="ECO:0000256" key="4">
    <source>
        <dbReference type="ARBA" id="ARBA00022989"/>
    </source>
</evidence>
<comment type="similarity">
    <text evidence="6">Belongs to the FNT transporter (TC 1.A.16) family.</text>
</comment>
<keyword evidence="3 7" id="KW-0812">Transmembrane</keyword>
<evidence type="ECO:0000256" key="2">
    <source>
        <dbReference type="ARBA" id="ARBA00022448"/>
    </source>
</evidence>
<feature type="transmembrane region" description="Helical" evidence="7">
    <location>
        <begin position="161"/>
        <end position="180"/>
    </location>
</feature>
<dbReference type="AlphaFoldDB" id="A0A4U0XNP1"/>
<keyword evidence="5 7" id="KW-0472">Membrane</keyword>
<feature type="transmembrane region" description="Helical" evidence="7">
    <location>
        <begin position="192"/>
        <end position="214"/>
    </location>
</feature>
<dbReference type="EMBL" id="NAJN01000117">
    <property type="protein sequence ID" value="TKA79012.1"/>
    <property type="molecule type" value="Genomic_DNA"/>
</dbReference>
<accession>A0A4U0XNP1</accession>
<keyword evidence="2" id="KW-0813">Transport</keyword>
<reference evidence="8 9" key="1">
    <citation type="submission" date="2017-03" db="EMBL/GenBank/DDBJ databases">
        <title>Genomes of endolithic fungi from Antarctica.</title>
        <authorList>
            <person name="Coleine C."/>
            <person name="Masonjones S."/>
            <person name="Stajich J.E."/>
        </authorList>
    </citation>
    <scope>NUCLEOTIDE SEQUENCE [LARGE SCALE GENOMIC DNA]</scope>
    <source>
        <strain evidence="8 9">CCFEE 5187</strain>
    </source>
</reference>
<dbReference type="InterPro" id="IPR023271">
    <property type="entry name" value="Aquaporin-like"/>
</dbReference>
<evidence type="ECO:0000256" key="3">
    <source>
        <dbReference type="ARBA" id="ARBA00022692"/>
    </source>
</evidence>
<dbReference type="Gene3D" id="1.20.1080.10">
    <property type="entry name" value="Glycerol uptake facilitator protein"/>
    <property type="match status" value="1"/>
</dbReference>
<feature type="transmembrane region" description="Helical" evidence="7">
    <location>
        <begin position="28"/>
        <end position="49"/>
    </location>
</feature>
<evidence type="ECO:0000256" key="1">
    <source>
        <dbReference type="ARBA" id="ARBA00004141"/>
    </source>
</evidence>
<dbReference type="Proteomes" id="UP000308768">
    <property type="component" value="Unassembled WGS sequence"/>
</dbReference>
<dbReference type="GO" id="GO:0015707">
    <property type="term" value="P:nitrite transport"/>
    <property type="evidence" value="ECO:0007669"/>
    <property type="project" value="TreeGrafter"/>
</dbReference>
<feature type="transmembrane region" description="Helical" evidence="7">
    <location>
        <begin position="110"/>
        <end position="132"/>
    </location>
</feature>
<dbReference type="GO" id="GO:0015513">
    <property type="term" value="F:high-affinity secondary active nitrite transmembrane transporter activity"/>
    <property type="evidence" value="ECO:0007669"/>
    <property type="project" value="TreeGrafter"/>
</dbReference>
<organism evidence="8 9">
    <name type="scientific">Cryomyces minteri</name>
    <dbReference type="NCBI Taxonomy" id="331657"/>
    <lineage>
        <taxon>Eukaryota</taxon>
        <taxon>Fungi</taxon>
        <taxon>Dikarya</taxon>
        <taxon>Ascomycota</taxon>
        <taxon>Pezizomycotina</taxon>
        <taxon>Dothideomycetes</taxon>
        <taxon>Dothideomycetes incertae sedis</taxon>
        <taxon>Cryomyces</taxon>
    </lineage>
</organism>
<proteinExistence type="inferred from homology"/>
<evidence type="ECO:0000256" key="7">
    <source>
        <dbReference type="SAM" id="Phobius"/>
    </source>
</evidence>
<gene>
    <name evidence="8" type="ORF">B0A49_02273</name>
</gene>
<protein>
    <recommendedName>
        <fullName evidence="10">Formate/nitrite transporter</fullName>
    </recommendedName>
</protein>
<keyword evidence="4 7" id="KW-1133">Transmembrane helix</keyword>
<sequence length="345" mass="37706">MDAFTPAQTMELISRVGAKKSKMRFDKLCLNSFLAGPLLGFGCAITLSTNAAPWYQDNAPGLIRTIAASFFPIGLILVILTGADLFTSNVMFLPVAFLHRRVTLFDIGKSMFVSFFGNLAGMLFFMAIIVGYGGVFEHGAYKAESITFAIGKVVTPHWHQIFLKAIGANWLVCLAVFMAISSREIGSKILAIWWPITTFVALGMDHVIANMFLIPMGIWNGAPITVGYYIWKSMIPAFLGNTIGAALFVGTAYWYLYLTSSDNIPVEFNLDGVNTAIDEMGGPMDRRLTKCPSCNETMNGDSQGKALNGTEPLDLPDSSGRIKSAIGRELKAYSMEKRNGEVTRV</sequence>
<comment type="subcellular location">
    <subcellularLocation>
        <location evidence="1">Membrane</location>
        <topology evidence="1">Multi-pass membrane protein</topology>
    </subcellularLocation>
</comment>
<evidence type="ECO:0008006" key="10">
    <source>
        <dbReference type="Google" id="ProtNLM"/>
    </source>
</evidence>
<evidence type="ECO:0000256" key="5">
    <source>
        <dbReference type="ARBA" id="ARBA00023136"/>
    </source>
</evidence>
<dbReference type="FunFam" id="1.20.1080.10:FF:000011">
    <property type="entry name" value="Formate family transporter"/>
    <property type="match status" value="1"/>
</dbReference>
<dbReference type="PANTHER" id="PTHR30520:SF6">
    <property type="entry name" value="FORMATE_NITRATE FAMILY TRANSPORTER (EUROFUNG)"/>
    <property type="match status" value="1"/>
</dbReference>